<comment type="similarity">
    <text evidence="1">Belongs to the CRISP family.</text>
</comment>
<feature type="domain" description="SCP" evidence="7">
    <location>
        <begin position="27"/>
        <end position="150"/>
    </location>
</feature>
<evidence type="ECO:0000256" key="3">
    <source>
        <dbReference type="ARBA" id="ARBA00022821"/>
    </source>
</evidence>
<dbReference type="FunFam" id="3.40.33.10:FF:000004">
    <property type="entry name" value="CAP, cysteine-rich secretory protein, antigen 5"/>
    <property type="match status" value="1"/>
</dbReference>
<evidence type="ECO:0000259" key="7">
    <source>
        <dbReference type="SMART" id="SM00198"/>
    </source>
</evidence>
<dbReference type="PANTHER" id="PTHR10334">
    <property type="entry name" value="CYSTEINE-RICH SECRETORY PROTEIN-RELATED"/>
    <property type="match status" value="1"/>
</dbReference>
<reference evidence="8" key="2">
    <citation type="submission" date="2020-08" db="EMBL/GenBank/DDBJ databases">
        <title>Plant Genome Project.</title>
        <authorList>
            <person name="Zhang R.-G."/>
        </authorList>
    </citation>
    <scope>NUCLEOTIDE SEQUENCE</scope>
    <source>
        <strain evidence="8">Huo1</strain>
        <tissue evidence="8">Leaf</tissue>
    </source>
</reference>
<dbReference type="SMART" id="SM00198">
    <property type="entry name" value="SCP"/>
    <property type="match status" value="2"/>
</dbReference>
<evidence type="ECO:0000256" key="6">
    <source>
        <dbReference type="SAM" id="SignalP"/>
    </source>
</evidence>
<feature type="chain" id="PRO_5036491278" description="SCP domain-containing protein" evidence="6">
    <location>
        <begin position="26"/>
        <end position="307"/>
    </location>
</feature>
<keyword evidence="2 6" id="KW-0732">Signal</keyword>
<evidence type="ECO:0000256" key="4">
    <source>
        <dbReference type="ARBA" id="ARBA00023157"/>
    </source>
</evidence>
<dbReference type="PROSITE" id="PS01010">
    <property type="entry name" value="CRISP_2"/>
    <property type="match status" value="1"/>
</dbReference>
<dbReference type="InterPro" id="IPR035940">
    <property type="entry name" value="CAP_sf"/>
</dbReference>
<evidence type="ECO:0000256" key="5">
    <source>
        <dbReference type="ARBA" id="ARBA00023265"/>
    </source>
</evidence>
<feature type="domain" description="SCP" evidence="7">
    <location>
        <begin position="173"/>
        <end position="303"/>
    </location>
</feature>
<reference evidence="8" key="1">
    <citation type="submission" date="2018-01" db="EMBL/GenBank/DDBJ databases">
        <authorList>
            <person name="Mao J.F."/>
        </authorList>
    </citation>
    <scope>NUCLEOTIDE SEQUENCE</scope>
    <source>
        <strain evidence="8">Huo1</strain>
        <tissue evidence="8">Leaf</tissue>
    </source>
</reference>
<dbReference type="FunFam" id="3.40.33.10:FF:000006">
    <property type="entry name" value="Putative pathogenesis-related protein 1"/>
    <property type="match status" value="1"/>
</dbReference>
<dbReference type="AlphaFoldDB" id="A0A8X8ZS54"/>
<dbReference type="GO" id="GO:0005576">
    <property type="term" value="C:extracellular region"/>
    <property type="evidence" value="ECO:0007669"/>
    <property type="project" value="InterPro"/>
</dbReference>
<dbReference type="CDD" id="cd05381">
    <property type="entry name" value="CAP_PR-1"/>
    <property type="match status" value="2"/>
</dbReference>
<evidence type="ECO:0000256" key="1">
    <source>
        <dbReference type="ARBA" id="ARBA00009923"/>
    </source>
</evidence>
<gene>
    <name evidence="8" type="ORF">SASPL_122322</name>
</gene>
<evidence type="ECO:0000313" key="9">
    <source>
        <dbReference type="Proteomes" id="UP000298416"/>
    </source>
</evidence>
<protein>
    <recommendedName>
        <fullName evidence="7">SCP domain-containing protein</fullName>
    </recommendedName>
</protein>
<dbReference type="InterPro" id="IPR018244">
    <property type="entry name" value="Allrgn_V5/Tpx1_CS"/>
</dbReference>
<keyword evidence="3" id="KW-0611">Plant defense</keyword>
<accession>A0A8X8ZS54</accession>
<dbReference type="EMBL" id="PNBA02000008">
    <property type="protein sequence ID" value="KAG6414943.1"/>
    <property type="molecule type" value="Genomic_DNA"/>
</dbReference>
<keyword evidence="4" id="KW-1015">Disulfide bond</keyword>
<name>A0A8X8ZS54_SALSN</name>
<dbReference type="SUPFAM" id="SSF55797">
    <property type="entry name" value="PR-1-like"/>
    <property type="match status" value="2"/>
</dbReference>
<dbReference type="Pfam" id="PF00188">
    <property type="entry name" value="CAP"/>
    <property type="match status" value="2"/>
</dbReference>
<keyword evidence="9" id="KW-1185">Reference proteome</keyword>
<comment type="caution">
    <text evidence="8">The sequence shown here is derived from an EMBL/GenBank/DDBJ whole genome shotgun (WGS) entry which is preliminary data.</text>
</comment>
<evidence type="ECO:0000313" key="8">
    <source>
        <dbReference type="EMBL" id="KAG6414943.1"/>
    </source>
</evidence>
<keyword evidence="5" id="KW-0568">Pathogenesis-related protein</keyword>
<evidence type="ECO:0000256" key="2">
    <source>
        <dbReference type="ARBA" id="ARBA00022729"/>
    </source>
</evidence>
<dbReference type="GO" id="GO:0098542">
    <property type="term" value="P:defense response to other organism"/>
    <property type="evidence" value="ECO:0007669"/>
    <property type="project" value="UniProtKB-ARBA"/>
</dbReference>
<dbReference type="Proteomes" id="UP000298416">
    <property type="component" value="Unassembled WGS sequence"/>
</dbReference>
<feature type="signal peptide" evidence="6">
    <location>
        <begin position="1"/>
        <end position="25"/>
    </location>
</feature>
<dbReference type="PRINTS" id="PR00837">
    <property type="entry name" value="V5TPXLIKE"/>
</dbReference>
<proteinExistence type="inferred from homology"/>
<dbReference type="InterPro" id="IPR001283">
    <property type="entry name" value="CRISP-related"/>
</dbReference>
<organism evidence="8">
    <name type="scientific">Salvia splendens</name>
    <name type="common">Scarlet sage</name>
    <dbReference type="NCBI Taxonomy" id="180675"/>
    <lineage>
        <taxon>Eukaryota</taxon>
        <taxon>Viridiplantae</taxon>
        <taxon>Streptophyta</taxon>
        <taxon>Embryophyta</taxon>
        <taxon>Tracheophyta</taxon>
        <taxon>Spermatophyta</taxon>
        <taxon>Magnoliopsida</taxon>
        <taxon>eudicotyledons</taxon>
        <taxon>Gunneridae</taxon>
        <taxon>Pentapetalae</taxon>
        <taxon>asterids</taxon>
        <taxon>lamiids</taxon>
        <taxon>Lamiales</taxon>
        <taxon>Lamiaceae</taxon>
        <taxon>Nepetoideae</taxon>
        <taxon>Mentheae</taxon>
        <taxon>Salviinae</taxon>
        <taxon>Salvia</taxon>
        <taxon>Salvia subgen. Calosphace</taxon>
        <taxon>core Calosphace</taxon>
    </lineage>
</organism>
<dbReference type="InterPro" id="IPR014044">
    <property type="entry name" value="CAP_dom"/>
</dbReference>
<dbReference type="Gene3D" id="3.40.33.10">
    <property type="entry name" value="CAP"/>
    <property type="match status" value="2"/>
</dbReference>
<sequence>MYFSTMTKSLFLIIFFIVVVAAAIAQNSPQDFVDAHNRARAEVGVAPVAWNATVADYAVRYAEKRSGGCELEHSGGPYGENLAEGYREFSAVDGVGLWVGEKPSYDYASNSCVGGECLHYTQVVWRDSTQLGCARKQCRISCIQQIKTLTEMDSSTISLFLTLSFIAAAAGQNSPQEFLGGHNRARAKVGIPPLEWNASVADYALRYAQKSSSDCNLELSMGPYGENLFMGQGQVSAVDAVSVWASESPNYDHASNSCKGGSCLHYTQIVWRASTQLGCALQQCRNGWFFVICSYHPPGNYAGERPY</sequence>